<dbReference type="Proteomes" id="UP000825935">
    <property type="component" value="Chromosome 32"/>
</dbReference>
<keyword evidence="2" id="KW-0812">Transmembrane</keyword>
<evidence type="ECO:0000256" key="2">
    <source>
        <dbReference type="SAM" id="Phobius"/>
    </source>
</evidence>
<feature type="region of interest" description="Disordered" evidence="1">
    <location>
        <begin position="155"/>
        <end position="183"/>
    </location>
</feature>
<evidence type="ECO:0000256" key="1">
    <source>
        <dbReference type="SAM" id="MobiDB-lite"/>
    </source>
</evidence>
<feature type="compositionally biased region" description="Basic residues" evidence="1">
    <location>
        <begin position="161"/>
        <end position="172"/>
    </location>
</feature>
<accession>A0A8T2QV53</accession>
<proteinExistence type="predicted"/>
<dbReference type="OrthoDB" id="1924589at2759"/>
<evidence type="ECO:0000313" key="3">
    <source>
        <dbReference type="EMBL" id="KAH7287418.1"/>
    </source>
</evidence>
<comment type="caution">
    <text evidence="3">The sequence shown here is derived from an EMBL/GenBank/DDBJ whole genome shotgun (WGS) entry which is preliminary data.</text>
</comment>
<gene>
    <name evidence="3" type="ORF">KP509_32G055300</name>
</gene>
<dbReference type="EMBL" id="CM035437">
    <property type="protein sequence ID" value="KAH7287417.1"/>
    <property type="molecule type" value="Genomic_DNA"/>
</dbReference>
<keyword evidence="2" id="KW-0472">Membrane</keyword>
<keyword evidence="2" id="KW-1133">Transmembrane helix</keyword>
<organism evidence="3 4">
    <name type="scientific">Ceratopteris richardii</name>
    <name type="common">Triangle waterfern</name>
    <dbReference type="NCBI Taxonomy" id="49495"/>
    <lineage>
        <taxon>Eukaryota</taxon>
        <taxon>Viridiplantae</taxon>
        <taxon>Streptophyta</taxon>
        <taxon>Embryophyta</taxon>
        <taxon>Tracheophyta</taxon>
        <taxon>Polypodiopsida</taxon>
        <taxon>Polypodiidae</taxon>
        <taxon>Polypodiales</taxon>
        <taxon>Pteridineae</taxon>
        <taxon>Pteridaceae</taxon>
        <taxon>Parkerioideae</taxon>
        <taxon>Ceratopteris</taxon>
    </lineage>
</organism>
<reference evidence="3" key="1">
    <citation type="submission" date="2021-08" db="EMBL/GenBank/DDBJ databases">
        <title>WGS assembly of Ceratopteris richardii.</title>
        <authorList>
            <person name="Marchant D.B."/>
            <person name="Chen G."/>
            <person name="Jenkins J."/>
            <person name="Shu S."/>
            <person name="Leebens-Mack J."/>
            <person name="Grimwood J."/>
            <person name="Schmutz J."/>
            <person name="Soltis P."/>
            <person name="Soltis D."/>
            <person name="Chen Z.-H."/>
        </authorList>
    </citation>
    <scope>NUCLEOTIDE SEQUENCE</scope>
    <source>
        <strain evidence="3">Whitten #5841</strain>
        <tissue evidence="3">Leaf</tissue>
    </source>
</reference>
<feature type="transmembrane region" description="Helical" evidence="2">
    <location>
        <begin position="248"/>
        <end position="267"/>
    </location>
</feature>
<protein>
    <submittedName>
        <fullName evidence="3">Uncharacterized protein</fullName>
    </submittedName>
</protein>
<sequence length="285" mass="31489">MAASADAEIGSPPDEGSTTVQEWELLSASALLAQGHGLGFGLPPLATPSLHTSLVVDDGASRRNLDSERELGFLFRNGDNSSLPLDVSHIAVVSNSSSSTIEPFTEGWKPQFRIAGAVMQEDYYVPDPLPAFTSNANIAPEPFLNLDERFVSESAKSTVNKSRRQPSPKKTKGPPLQDSRGRPIENMFSMKKQENSTENVDVDDQDAEIGFSVADCDDLNKGSVIGTFSPQNIQAWRKKLPFSRRKSYIFWSIAFGTVFLGVFIIRYRSQREHMDLSHEVHLEDK</sequence>
<evidence type="ECO:0000313" key="4">
    <source>
        <dbReference type="Proteomes" id="UP000825935"/>
    </source>
</evidence>
<name>A0A8T2QV53_CERRI</name>
<keyword evidence="4" id="KW-1185">Reference proteome</keyword>
<dbReference type="AlphaFoldDB" id="A0A8T2QV53"/>
<dbReference type="EMBL" id="CM035437">
    <property type="protein sequence ID" value="KAH7287418.1"/>
    <property type="molecule type" value="Genomic_DNA"/>
</dbReference>